<dbReference type="EMBL" id="CAJVQC010065436">
    <property type="protein sequence ID" value="CAG8805508.1"/>
    <property type="molecule type" value="Genomic_DNA"/>
</dbReference>
<organism evidence="1 2">
    <name type="scientific">Racocetra persica</name>
    <dbReference type="NCBI Taxonomy" id="160502"/>
    <lineage>
        <taxon>Eukaryota</taxon>
        <taxon>Fungi</taxon>
        <taxon>Fungi incertae sedis</taxon>
        <taxon>Mucoromycota</taxon>
        <taxon>Glomeromycotina</taxon>
        <taxon>Glomeromycetes</taxon>
        <taxon>Diversisporales</taxon>
        <taxon>Gigasporaceae</taxon>
        <taxon>Racocetra</taxon>
    </lineage>
</organism>
<dbReference type="Proteomes" id="UP000789920">
    <property type="component" value="Unassembled WGS sequence"/>
</dbReference>
<comment type="caution">
    <text evidence="1">The sequence shown here is derived from an EMBL/GenBank/DDBJ whole genome shotgun (WGS) entry which is preliminary data.</text>
</comment>
<gene>
    <name evidence="1" type="ORF">RPERSI_LOCUS21949</name>
</gene>
<reference evidence="1" key="1">
    <citation type="submission" date="2021-06" db="EMBL/GenBank/DDBJ databases">
        <authorList>
            <person name="Kallberg Y."/>
            <person name="Tangrot J."/>
            <person name="Rosling A."/>
        </authorList>
    </citation>
    <scope>NUCLEOTIDE SEQUENCE</scope>
    <source>
        <strain evidence="1">MA461A</strain>
    </source>
</reference>
<evidence type="ECO:0000313" key="2">
    <source>
        <dbReference type="Proteomes" id="UP000789920"/>
    </source>
</evidence>
<accession>A0ACA9RR57</accession>
<sequence length="127" mass="14950">MTSKPHNFHVKIPIEEANKKISKIACSPNMKHVAALHEDNYVSLWSIDSQRNHLENEKTIKIYTKAIGERIFAISDYKHVAISLDRNKPYNFKIFDFKKEKEVLLKFPDWQKEIDFLSFIDNGNIIM</sequence>
<proteinExistence type="predicted"/>
<keyword evidence="2" id="KW-1185">Reference proteome</keyword>
<feature type="non-terminal residue" evidence="1">
    <location>
        <position position="127"/>
    </location>
</feature>
<protein>
    <submittedName>
        <fullName evidence="1">10343_t:CDS:1</fullName>
    </submittedName>
</protein>
<evidence type="ECO:0000313" key="1">
    <source>
        <dbReference type="EMBL" id="CAG8805508.1"/>
    </source>
</evidence>
<name>A0ACA9RR57_9GLOM</name>